<dbReference type="InterPro" id="IPR041664">
    <property type="entry name" value="AAA_16"/>
</dbReference>
<accession>A0A1G8JB95</accession>
<gene>
    <name evidence="2" type="ORF">SAMN05421505_14229</name>
</gene>
<reference evidence="2 3" key="1">
    <citation type="submission" date="2016-10" db="EMBL/GenBank/DDBJ databases">
        <authorList>
            <person name="de Groot N.N."/>
        </authorList>
    </citation>
    <scope>NUCLEOTIDE SEQUENCE [LARGE SCALE GENOMIC DNA]</scope>
    <source>
        <strain evidence="2 3">CPCC 201354</strain>
    </source>
</reference>
<dbReference type="RefSeq" id="WP_176955716.1">
    <property type="nucleotide sequence ID" value="NZ_FNCN01000042.1"/>
</dbReference>
<dbReference type="Proteomes" id="UP000198923">
    <property type="component" value="Unassembled WGS sequence"/>
</dbReference>
<dbReference type="InterPro" id="IPR027417">
    <property type="entry name" value="P-loop_NTPase"/>
</dbReference>
<evidence type="ECO:0000313" key="2">
    <source>
        <dbReference type="EMBL" id="SDI28515.1"/>
    </source>
</evidence>
<name>A0A1G8JB95_9ACTN</name>
<protein>
    <submittedName>
        <fullName evidence="2">AAA ATPase domain-containing protein</fullName>
    </submittedName>
</protein>
<sequence length="692" mass="76271">MSQELDYKFGLLGWRVQVARELAFVGRQRELAVFRTALHGAGCSVLYVHGPGGIGKSALLRRFAQEAASAGRSVTRIDGARSVLSPAAFAVEAEPALRDAHAVLLIDAFEQIRSLEGWLRESFLPGIPLGTLVVIAGRLPPDMHWQADPGWAGAMEVMPLPALAPEETRVLLDCCDVPDALREPLQAFAGGHPLALLLGAAAKCDRSNGPSLKQEITATLLDRMVGEVPSPVHQRALEICAHAYVTTEDLLRAVLQEDAGTVFRWLRRLPFVESNSLGLFPHDVVREWLEADFRWRDPQGHAEMRDRIHAHLTEKVRTVPDPDVLGAVGALLHLHRGNGAGIGLRDAYKISEVQEAVLRPEDVGTLLRIAAAAEGDASAACAAFWVERQPEAFRVYRQDGIGEPVAFSAWLRLPEPREEESAADPVVAGVWSHARATAPLRADEHLAVARVWVAPSCRGDASAIELLHWRTVGNCLRTERMARSYIAIRDSTPSIDEHFRHYGMDRIAERPRLGDATYSLFAHDWRAMPAQVWLERLNRLNRSQATDTGAASVELAVLSRTEFTEAVRQALRQISRMDVLAASPLTRTRLVTERGGRHGRDPAAALHDLLRQAIGDLREDPRSVKFHRALSVTFLSGTPTQQLAAEQLGLPFTTYRRHLTAGIERVCADLWHYELYGAGAGADRSPEPARRE</sequence>
<dbReference type="AlphaFoldDB" id="A0A1G8JB95"/>
<dbReference type="EMBL" id="FNCN01000042">
    <property type="protein sequence ID" value="SDI28515.1"/>
    <property type="molecule type" value="Genomic_DNA"/>
</dbReference>
<organism evidence="2 3">
    <name type="scientific">Sinosporangium album</name>
    <dbReference type="NCBI Taxonomy" id="504805"/>
    <lineage>
        <taxon>Bacteria</taxon>
        <taxon>Bacillati</taxon>
        <taxon>Actinomycetota</taxon>
        <taxon>Actinomycetes</taxon>
        <taxon>Streptosporangiales</taxon>
        <taxon>Streptosporangiaceae</taxon>
        <taxon>Sinosporangium</taxon>
    </lineage>
</organism>
<dbReference type="STRING" id="504805.SAMN05421505_14229"/>
<proteinExistence type="predicted"/>
<keyword evidence="3" id="KW-1185">Reference proteome</keyword>
<feature type="domain" description="Orc1-like AAA ATPase" evidence="1">
    <location>
        <begin position="24"/>
        <end position="199"/>
    </location>
</feature>
<dbReference type="Gene3D" id="3.40.50.300">
    <property type="entry name" value="P-loop containing nucleotide triphosphate hydrolases"/>
    <property type="match status" value="1"/>
</dbReference>
<dbReference type="Pfam" id="PF13191">
    <property type="entry name" value="AAA_16"/>
    <property type="match status" value="1"/>
</dbReference>
<dbReference type="SUPFAM" id="SSF52540">
    <property type="entry name" value="P-loop containing nucleoside triphosphate hydrolases"/>
    <property type="match status" value="1"/>
</dbReference>
<evidence type="ECO:0000313" key="3">
    <source>
        <dbReference type="Proteomes" id="UP000198923"/>
    </source>
</evidence>
<evidence type="ECO:0000259" key="1">
    <source>
        <dbReference type="Pfam" id="PF13191"/>
    </source>
</evidence>